<dbReference type="Proteomes" id="UP000587527">
    <property type="component" value="Unassembled WGS sequence"/>
</dbReference>
<protein>
    <submittedName>
        <fullName evidence="2">Uncharacterized protein</fullName>
    </submittedName>
</protein>
<reference evidence="2 3" key="1">
    <citation type="submission" date="2020-08" db="EMBL/GenBank/DDBJ databases">
        <title>Sequencing the genomes of 1000 actinobacteria strains.</title>
        <authorList>
            <person name="Klenk H.-P."/>
        </authorList>
    </citation>
    <scope>NUCLEOTIDE SEQUENCE [LARGE SCALE GENOMIC DNA]</scope>
    <source>
        <strain evidence="2 3">DSM 45362</strain>
    </source>
</reference>
<evidence type="ECO:0000313" key="3">
    <source>
        <dbReference type="Proteomes" id="UP000587527"/>
    </source>
</evidence>
<accession>A0A841BPX2</accession>
<feature type="transmembrane region" description="Helical" evidence="1">
    <location>
        <begin position="21"/>
        <end position="42"/>
    </location>
</feature>
<proteinExistence type="predicted"/>
<organism evidence="2 3">
    <name type="scientific">Allocatelliglobosispora scoriae</name>
    <dbReference type="NCBI Taxonomy" id="643052"/>
    <lineage>
        <taxon>Bacteria</taxon>
        <taxon>Bacillati</taxon>
        <taxon>Actinomycetota</taxon>
        <taxon>Actinomycetes</taxon>
        <taxon>Micromonosporales</taxon>
        <taxon>Micromonosporaceae</taxon>
        <taxon>Allocatelliglobosispora</taxon>
    </lineage>
</organism>
<name>A0A841BPX2_9ACTN</name>
<keyword evidence="1" id="KW-0472">Membrane</keyword>
<keyword evidence="1" id="KW-1133">Transmembrane helix</keyword>
<dbReference type="AlphaFoldDB" id="A0A841BPX2"/>
<evidence type="ECO:0000256" key="1">
    <source>
        <dbReference type="SAM" id="Phobius"/>
    </source>
</evidence>
<comment type="caution">
    <text evidence="2">The sequence shown here is derived from an EMBL/GenBank/DDBJ whole genome shotgun (WGS) entry which is preliminary data.</text>
</comment>
<keyword evidence="3" id="KW-1185">Reference proteome</keyword>
<sequence length="184" mass="19571">MIAPGQKPADGKRTRRLIGGIVAGVATLIGITSGVIGIAEFLDRGTPAFAQPIDTVEGMREFLSFADEHDGELVRLETRCVFHDGPMPCSQQGDPLQRASVLLDLNADPSCDPDRVQPCTGSVVLFFFAENVTDAQIDNGEYGAGSIVVRGYFTVSRRGSLGTLPEGTTAIYLTAVPADEVKDE</sequence>
<gene>
    <name evidence="2" type="ORF">F4553_002260</name>
</gene>
<evidence type="ECO:0000313" key="2">
    <source>
        <dbReference type="EMBL" id="MBB5868881.1"/>
    </source>
</evidence>
<keyword evidence="1" id="KW-0812">Transmembrane</keyword>
<dbReference type="EMBL" id="JACHMN010000002">
    <property type="protein sequence ID" value="MBB5868881.1"/>
    <property type="molecule type" value="Genomic_DNA"/>
</dbReference>